<dbReference type="InterPro" id="IPR013324">
    <property type="entry name" value="RNA_pol_sigma_r3/r4-like"/>
</dbReference>
<dbReference type="PANTHER" id="PTHR43133:SF63">
    <property type="entry name" value="RNA POLYMERASE SIGMA FACTOR FECI-RELATED"/>
    <property type="match status" value="1"/>
</dbReference>
<keyword evidence="2" id="KW-0805">Transcription regulation</keyword>
<gene>
    <name evidence="7" type="ORF">CLG96_16025</name>
</gene>
<proteinExistence type="inferred from homology"/>
<dbReference type="PANTHER" id="PTHR43133">
    <property type="entry name" value="RNA POLYMERASE ECF-TYPE SIGMA FACTO"/>
    <property type="match status" value="1"/>
</dbReference>
<dbReference type="Pfam" id="PF04542">
    <property type="entry name" value="Sigma70_r2"/>
    <property type="match status" value="1"/>
</dbReference>
<organism evidence="7 8">
    <name type="scientific">Sphingomonas oleivorans</name>
    <dbReference type="NCBI Taxonomy" id="1735121"/>
    <lineage>
        <taxon>Bacteria</taxon>
        <taxon>Pseudomonadati</taxon>
        <taxon>Pseudomonadota</taxon>
        <taxon>Alphaproteobacteria</taxon>
        <taxon>Sphingomonadales</taxon>
        <taxon>Sphingomonadaceae</taxon>
        <taxon>Sphingomonas</taxon>
    </lineage>
</organism>
<protein>
    <submittedName>
        <fullName evidence="7">RNA polymerase subunit sigma-70</fullName>
    </submittedName>
</protein>
<evidence type="ECO:0000256" key="2">
    <source>
        <dbReference type="ARBA" id="ARBA00023015"/>
    </source>
</evidence>
<evidence type="ECO:0000259" key="5">
    <source>
        <dbReference type="Pfam" id="PF04542"/>
    </source>
</evidence>
<sequence>MTQAGLEALFLANRARLLRFIIAHGGGDQAEDLLQELWLRIAAAQPGPIAQPLSYLYRAANNLMLDRYRSAQYTARRERDWSDANGATVPGISDEPSGERAMIAREQLRIAEQRLATLGARAAAIFRRHRIDGASQRQIAAEMGVSLSTVESDLRKSYRAMIDLQKDFDEA</sequence>
<dbReference type="Gene3D" id="1.10.1740.10">
    <property type="match status" value="1"/>
</dbReference>
<dbReference type="GO" id="GO:0006352">
    <property type="term" value="P:DNA-templated transcription initiation"/>
    <property type="evidence" value="ECO:0007669"/>
    <property type="project" value="InterPro"/>
</dbReference>
<keyword evidence="4" id="KW-0804">Transcription</keyword>
<dbReference type="GO" id="GO:0003677">
    <property type="term" value="F:DNA binding"/>
    <property type="evidence" value="ECO:0007669"/>
    <property type="project" value="InterPro"/>
</dbReference>
<comment type="similarity">
    <text evidence="1">Belongs to the sigma-70 factor family. ECF subfamily.</text>
</comment>
<evidence type="ECO:0000259" key="6">
    <source>
        <dbReference type="Pfam" id="PF08281"/>
    </source>
</evidence>
<dbReference type="SUPFAM" id="SSF88946">
    <property type="entry name" value="Sigma2 domain of RNA polymerase sigma factors"/>
    <property type="match status" value="1"/>
</dbReference>
<dbReference type="GO" id="GO:0016987">
    <property type="term" value="F:sigma factor activity"/>
    <property type="evidence" value="ECO:0007669"/>
    <property type="project" value="UniProtKB-KW"/>
</dbReference>
<dbReference type="InterPro" id="IPR039425">
    <property type="entry name" value="RNA_pol_sigma-70-like"/>
</dbReference>
<reference evidence="7 8" key="1">
    <citation type="submission" date="2017-09" db="EMBL/GenBank/DDBJ databases">
        <title>Sphingomonas panjinensis sp.nov., isolated from oil-contaminated soil.</title>
        <authorList>
            <person name="Wang L."/>
            <person name="Chen L."/>
        </authorList>
    </citation>
    <scope>NUCLEOTIDE SEQUENCE [LARGE SCALE GENOMIC DNA]</scope>
    <source>
        <strain evidence="7 8">FW-11</strain>
    </source>
</reference>
<name>A0A2T5FUK5_9SPHN</name>
<dbReference type="EMBL" id="NWBU01000016">
    <property type="protein sequence ID" value="PTQ08210.1"/>
    <property type="molecule type" value="Genomic_DNA"/>
</dbReference>
<comment type="caution">
    <text evidence="7">The sequence shown here is derived from an EMBL/GenBank/DDBJ whole genome shotgun (WGS) entry which is preliminary data.</text>
</comment>
<dbReference type="SUPFAM" id="SSF88659">
    <property type="entry name" value="Sigma3 and sigma4 domains of RNA polymerase sigma factors"/>
    <property type="match status" value="1"/>
</dbReference>
<dbReference type="Proteomes" id="UP000244162">
    <property type="component" value="Unassembled WGS sequence"/>
</dbReference>
<accession>A0A2T5FUK5</accession>
<feature type="domain" description="RNA polymerase sigma factor 70 region 4 type 2" evidence="6">
    <location>
        <begin position="110"/>
        <end position="160"/>
    </location>
</feature>
<dbReference type="InterPro" id="IPR013325">
    <property type="entry name" value="RNA_pol_sigma_r2"/>
</dbReference>
<dbReference type="InterPro" id="IPR013249">
    <property type="entry name" value="RNA_pol_sigma70_r4_t2"/>
</dbReference>
<keyword evidence="3" id="KW-0731">Sigma factor</keyword>
<evidence type="ECO:0000313" key="7">
    <source>
        <dbReference type="EMBL" id="PTQ08210.1"/>
    </source>
</evidence>
<dbReference type="InterPro" id="IPR007627">
    <property type="entry name" value="RNA_pol_sigma70_r2"/>
</dbReference>
<dbReference type="NCBIfam" id="TIGR02937">
    <property type="entry name" value="sigma70-ECF"/>
    <property type="match status" value="1"/>
</dbReference>
<dbReference type="InterPro" id="IPR014284">
    <property type="entry name" value="RNA_pol_sigma-70_dom"/>
</dbReference>
<evidence type="ECO:0000313" key="8">
    <source>
        <dbReference type="Proteomes" id="UP000244162"/>
    </source>
</evidence>
<dbReference type="OrthoDB" id="7447094at2"/>
<dbReference type="InterPro" id="IPR036388">
    <property type="entry name" value="WH-like_DNA-bd_sf"/>
</dbReference>
<dbReference type="AlphaFoldDB" id="A0A2T5FUK5"/>
<evidence type="ECO:0000256" key="1">
    <source>
        <dbReference type="ARBA" id="ARBA00010641"/>
    </source>
</evidence>
<feature type="domain" description="RNA polymerase sigma-70 region 2" evidence="5">
    <location>
        <begin position="11"/>
        <end position="72"/>
    </location>
</feature>
<dbReference type="RefSeq" id="WP_107969428.1">
    <property type="nucleotide sequence ID" value="NZ_NWBU01000016.1"/>
</dbReference>
<evidence type="ECO:0000256" key="4">
    <source>
        <dbReference type="ARBA" id="ARBA00023163"/>
    </source>
</evidence>
<keyword evidence="8" id="KW-1185">Reference proteome</keyword>
<evidence type="ECO:0000256" key="3">
    <source>
        <dbReference type="ARBA" id="ARBA00023082"/>
    </source>
</evidence>
<dbReference type="Pfam" id="PF08281">
    <property type="entry name" value="Sigma70_r4_2"/>
    <property type="match status" value="1"/>
</dbReference>
<dbReference type="Gene3D" id="1.10.10.10">
    <property type="entry name" value="Winged helix-like DNA-binding domain superfamily/Winged helix DNA-binding domain"/>
    <property type="match status" value="1"/>
</dbReference>